<dbReference type="EMBL" id="SWCJ01000003">
    <property type="protein sequence ID" value="TKB56689.1"/>
    <property type="molecule type" value="Genomic_DNA"/>
</dbReference>
<accession>A0A4U1BQ16</accession>
<protein>
    <submittedName>
        <fullName evidence="1">Uncharacterized protein</fullName>
    </submittedName>
</protein>
<keyword evidence="2" id="KW-1185">Reference proteome</keyword>
<sequence length="581" mass="65598">MKIKHWGAASLVALLVACGSDSDTKGEVTPPTPEPPTKDTKVFGTQPEFSMRGKHFNLYWNEGSGFYFYEGGMVIEAPKTRPIVISGDEVLDWLDQHHGGESIKNQYVKTFKPGNFSEFDAIIYAMENRQDEICQRWGKEFGCQLDVEYRWVPERRTFQVSVNGQENWLTVRDYDGGDETAANNWGLEFIGNFRADEILVKNKMNIGFAPIDEDELAHYQQAQRDEIARLEANDGKLIIDEIRVQTGMRLNQYIDFEQRYIKEYNRQDPYSSTFTTELSEAQLDANGEPMTHTGFVQDGDFVSCGIEGLICWDYTPDYSIRNVEVKAHNLRPDYFYDGVITMADVALSLNDVAGHSGSLILWPTLDTNTNVDTYAINDIDGLYSSGFYGWNYNWTDSAMHERLGTSPWDYSPHIVGDMAVLASPNLVIFQYADFYRSYYEVQEFTAGDDNDPYRATRHHVLEPSSPLTSEHFGWQVANCGQCHSSQDMDFSVHKDLAMDDALEPAKCAECHGNNGAKWGHDQKSGCYRCHFDMVGHGDANTANRTAHPFEKHGIGQSKTLPDPYACVSCHANANDILIGGK</sequence>
<dbReference type="PROSITE" id="PS51257">
    <property type="entry name" value="PROKAR_LIPOPROTEIN"/>
    <property type="match status" value="1"/>
</dbReference>
<proteinExistence type="predicted"/>
<name>A0A4U1BQ16_9GAMM</name>
<evidence type="ECO:0000313" key="2">
    <source>
        <dbReference type="Proteomes" id="UP000305675"/>
    </source>
</evidence>
<reference evidence="1 2" key="1">
    <citation type="submission" date="2019-04" db="EMBL/GenBank/DDBJ databases">
        <authorList>
            <person name="Hwang J.C."/>
        </authorList>
    </citation>
    <scope>NUCLEOTIDE SEQUENCE [LARGE SCALE GENOMIC DNA]</scope>
    <source>
        <strain evidence="1 2">IMCC35002</strain>
    </source>
</reference>
<organism evidence="1 2">
    <name type="scientific">Ferrimonas aestuarii</name>
    <dbReference type="NCBI Taxonomy" id="2569539"/>
    <lineage>
        <taxon>Bacteria</taxon>
        <taxon>Pseudomonadati</taxon>
        <taxon>Pseudomonadota</taxon>
        <taxon>Gammaproteobacteria</taxon>
        <taxon>Alteromonadales</taxon>
        <taxon>Ferrimonadaceae</taxon>
        <taxon>Ferrimonas</taxon>
    </lineage>
</organism>
<comment type="caution">
    <text evidence="1">The sequence shown here is derived from an EMBL/GenBank/DDBJ whole genome shotgun (WGS) entry which is preliminary data.</text>
</comment>
<dbReference type="Gene3D" id="3.90.10.10">
    <property type="entry name" value="Cytochrome C3"/>
    <property type="match status" value="1"/>
</dbReference>
<dbReference type="InterPro" id="IPR036280">
    <property type="entry name" value="Multihaem_cyt_sf"/>
</dbReference>
<evidence type="ECO:0000313" key="1">
    <source>
        <dbReference type="EMBL" id="TKB56689.1"/>
    </source>
</evidence>
<dbReference type="OrthoDB" id="9814800at2"/>
<gene>
    <name evidence="1" type="ORF">FCL42_06030</name>
</gene>
<dbReference type="SUPFAM" id="SSF48695">
    <property type="entry name" value="Multiheme cytochromes"/>
    <property type="match status" value="1"/>
</dbReference>
<dbReference type="RefSeq" id="WP_136862493.1">
    <property type="nucleotide sequence ID" value="NZ_SWCJ01000003.1"/>
</dbReference>
<dbReference type="AlphaFoldDB" id="A0A4U1BQ16"/>
<dbReference type="Proteomes" id="UP000305675">
    <property type="component" value="Unassembled WGS sequence"/>
</dbReference>